<dbReference type="RefSeq" id="WP_179667069.1">
    <property type="nucleotide sequence ID" value="NZ_JACCFP010000001.1"/>
</dbReference>
<name>A0A853C0C3_9ACTN</name>
<gene>
    <name evidence="1" type="ORF">HNR19_001184</name>
</gene>
<dbReference type="EMBL" id="JACCFP010000001">
    <property type="protein sequence ID" value="NYJ00486.1"/>
    <property type="molecule type" value="Genomic_DNA"/>
</dbReference>
<comment type="caution">
    <text evidence="1">The sequence shown here is derived from an EMBL/GenBank/DDBJ whole genome shotgun (WGS) entry which is preliminary data.</text>
</comment>
<evidence type="ECO:0000313" key="2">
    <source>
        <dbReference type="Proteomes" id="UP000530424"/>
    </source>
</evidence>
<organism evidence="1 2">
    <name type="scientific">Nocardioides thalensis</name>
    <dbReference type="NCBI Taxonomy" id="1914755"/>
    <lineage>
        <taxon>Bacteria</taxon>
        <taxon>Bacillati</taxon>
        <taxon>Actinomycetota</taxon>
        <taxon>Actinomycetes</taxon>
        <taxon>Propionibacteriales</taxon>
        <taxon>Nocardioidaceae</taxon>
        <taxon>Nocardioides</taxon>
    </lineage>
</organism>
<reference evidence="1 2" key="1">
    <citation type="submission" date="2020-07" db="EMBL/GenBank/DDBJ databases">
        <title>Sequencing the genomes of 1000 actinobacteria strains.</title>
        <authorList>
            <person name="Klenk H.-P."/>
        </authorList>
    </citation>
    <scope>NUCLEOTIDE SEQUENCE [LARGE SCALE GENOMIC DNA]</scope>
    <source>
        <strain evidence="1 2">DSM 103833</strain>
    </source>
</reference>
<dbReference type="SUPFAM" id="SSF52540">
    <property type="entry name" value="P-loop containing nucleoside triphosphate hydrolases"/>
    <property type="match status" value="1"/>
</dbReference>
<dbReference type="AlphaFoldDB" id="A0A853C0C3"/>
<sequence>MSEKVFVHIGLPKTGTSYLQSIIWPHRGRLAELGVLVPGREKRDHLLSSLIVRGDDAVRRRGPGAEEAWDVVRAQVAAHPGTSVISHEFFCSASAQQWQRMVDDLAPAEVHVVVTAREPLGLFTSSWQESLKNKSTTPMADYGRSESDDPREIWDWRALDLGLVLERLRGAVPDERVHVIVGPGPEDPRDELWRRFAGVIGVDPDAVPHEHAFPNASMGVVEAELLRRLNAHLTDVRSARERARWIRTFLADGLLVTDSAERYWPGDDQVADARRRGDRALDLVGAGGYDVVGDAERLRVPADLPPRRHPSDVTEAEVLAASVRLNARLVEEVRRRTLDAEAARHQPAPPRLRHLLARRLTGRDVRR</sequence>
<dbReference type="Gene3D" id="3.40.50.300">
    <property type="entry name" value="P-loop containing nucleotide triphosphate hydrolases"/>
    <property type="match status" value="1"/>
</dbReference>
<evidence type="ECO:0008006" key="3">
    <source>
        <dbReference type="Google" id="ProtNLM"/>
    </source>
</evidence>
<proteinExistence type="predicted"/>
<evidence type="ECO:0000313" key="1">
    <source>
        <dbReference type="EMBL" id="NYJ00486.1"/>
    </source>
</evidence>
<dbReference type="InterPro" id="IPR027417">
    <property type="entry name" value="P-loop_NTPase"/>
</dbReference>
<accession>A0A853C0C3</accession>
<keyword evidence="2" id="KW-1185">Reference proteome</keyword>
<dbReference type="Proteomes" id="UP000530424">
    <property type="component" value="Unassembled WGS sequence"/>
</dbReference>
<protein>
    <recommendedName>
        <fullName evidence="3">Sulfotransferase family protein</fullName>
    </recommendedName>
</protein>